<dbReference type="EMBL" id="CP058214">
    <property type="protein sequence ID" value="QPC44728.1"/>
    <property type="molecule type" value="Genomic_DNA"/>
</dbReference>
<dbReference type="Proteomes" id="UP000593594">
    <property type="component" value="Chromosome"/>
</dbReference>
<reference evidence="2 3" key="1">
    <citation type="submission" date="2020-06" db="EMBL/GenBank/DDBJ databases">
        <title>Genome sequence of 2 isolates from Red Sea Mangroves.</title>
        <authorList>
            <person name="Sefrji F."/>
            <person name="Michoud G."/>
            <person name="Merlino G."/>
            <person name="Daffonchio D."/>
        </authorList>
    </citation>
    <scope>NUCLEOTIDE SEQUENCE [LARGE SCALE GENOMIC DNA]</scope>
    <source>
        <strain evidence="2 3">R1DC25</strain>
    </source>
</reference>
<name>A0A7S8HDW1_9HYPH</name>
<gene>
    <name evidence="2" type="ORF">HW532_19710</name>
</gene>
<protein>
    <submittedName>
        <fullName evidence="2">Glycosyltransferase family 2 protein</fullName>
    </submittedName>
</protein>
<dbReference type="GO" id="GO:0016740">
    <property type="term" value="F:transferase activity"/>
    <property type="evidence" value="ECO:0007669"/>
    <property type="project" value="UniProtKB-KW"/>
</dbReference>
<dbReference type="KEGG" id="kmn:HW532_19710"/>
<evidence type="ECO:0000256" key="1">
    <source>
        <dbReference type="SAM" id="MobiDB-lite"/>
    </source>
</evidence>
<organism evidence="2 3">
    <name type="scientific">Kaustia mangrovi</name>
    <dbReference type="NCBI Taxonomy" id="2593653"/>
    <lineage>
        <taxon>Bacteria</taxon>
        <taxon>Pseudomonadati</taxon>
        <taxon>Pseudomonadota</taxon>
        <taxon>Alphaproteobacteria</taxon>
        <taxon>Hyphomicrobiales</taxon>
        <taxon>Parvibaculaceae</taxon>
        <taxon>Kaustia</taxon>
    </lineage>
</organism>
<sequence>MSEAAWNDGLAGIGPERAERPPRQGALPFIGALRDAWTRHKVSQAARALKRTRRMPDLVARDIVAVMVVRDAARRLPDIFRHHRDLGVDRFVLVDNGSRDDTRAIALGEPDVEVYVVEDGEPDRDDVVWAMAAIRLTGLGRWYLAISADELFVYDGCEGHDLHALAERLERWRIPAMPALAVDMYGEGPVRSTYVERGGRLLEACPLFDGDYTMDRKASRRWLVYRGGPFERLSGGTAQPVLARTPFVRWTGRTLYRSPQEATPVWCNVGAMRGCLLRFRFMEDLADRAFAAVVRDEREGGAPEERLLLDLSEADPGLTLAHEHSIRYESSHDLVAAGLMPSIAWRR</sequence>
<dbReference type="AlphaFoldDB" id="A0A7S8HDW1"/>
<feature type="region of interest" description="Disordered" evidence="1">
    <location>
        <begin position="1"/>
        <end position="23"/>
    </location>
</feature>
<keyword evidence="3" id="KW-1185">Reference proteome</keyword>
<proteinExistence type="predicted"/>
<dbReference type="RefSeq" id="WP_213162097.1">
    <property type="nucleotide sequence ID" value="NZ_CP058214.1"/>
</dbReference>
<evidence type="ECO:0000313" key="2">
    <source>
        <dbReference type="EMBL" id="QPC44728.1"/>
    </source>
</evidence>
<evidence type="ECO:0000313" key="3">
    <source>
        <dbReference type="Proteomes" id="UP000593594"/>
    </source>
</evidence>
<keyword evidence="2" id="KW-0808">Transferase</keyword>
<dbReference type="Pfam" id="PF13704">
    <property type="entry name" value="Glyco_tranf_2_4"/>
    <property type="match status" value="1"/>
</dbReference>
<accession>A0A7S8HDW1</accession>